<dbReference type="RefSeq" id="WP_085515463.1">
    <property type="nucleotide sequence ID" value="NZ_FXAW01000001.1"/>
</dbReference>
<keyword evidence="1" id="KW-0472">Membrane</keyword>
<dbReference type="STRING" id="1028.SAMN05661096_00455"/>
<dbReference type="EMBL" id="FXAW01000001">
    <property type="protein sequence ID" value="SMG11936.1"/>
    <property type="molecule type" value="Genomic_DNA"/>
</dbReference>
<protein>
    <submittedName>
        <fullName evidence="3">WD40-like Beta Propeller Repeat</fullName>
    </submittedName>
</protein>
<dbReference type="InterPro" id="IPR050330">
    <property type="entry name" value="Bact_OuterMem_StrucFunc"/>
</dbReference>
<dbReference type="InterPro" id="IPR036737">
    <property type="entry name" value="OmpA-like_sf"/>
</dbReference>
<proteinExistence type="predicted"/>
<reference evidence="4" key="1">
    <citation type="submission" date="2017-04" db="EMBL/GenBank/DDBJ databases">
        <authorList>
            <person name="Varghese N."/>
            <person name="Submissions S."/>
        </authorList>
    </citation>
    <scope>NUCLEOTIDE SEQUENCE [LARGE SCALE GENOMIC DNA]</scope>
    <source>
        <strain evidence="4">DSM 4125</strain>
    </source>
</reference>
<dbReference type="InterPro" id="IPR011659">
    <property type="entry name" value="WD40"/>
</dbReference>
<dbReference type="SUPFAM" id="SSF103088">
    <property type="entry name" value="OmpA-like"/>
    <property type="match status" value="2"/>
</dbReference>
<organism evidence="3 4">
    <name type="scientific">Marivirga sericea</name>
    <dbReference type="NCBI Taxonomy" id="1028"/>
    <lineage>
        <taxon>Bacteria</taxon>
        <taxon>Pseudomonadati</taxon>
        <taxon>Bacteroidota</taxon>
        <taxon>Cytophagia</taxon>
        <taxon>Cytophagales</taxon>
        <taxon>Marivirgaceae</taxon>
        <taxon>Marivirga</taxon>
    </lineage>
</organism>
<evidence type="ECO:0000256" key="1">
    <source>
        <dbReference type="PROSITE-ProRule" id="PRU00473"/>
    </source>
</evidence>
<dbReference type="Pfam" id="PF00691">
    <property type="entry name" value="OmpA"/>
    <property type="match status" value="2"/>
</dbReference>
<dbReference type="InterPro" id="IPR006665">
    <property type="entry name" value="OmpA-like"/>
</dbReference>
<dbReference type="PANTHER" id="PTHR30329:SF20">
    <property type="entry name" value="EXPORTED PROTEIN"/>
    <property type="match status" value="1"/>
</dbReference>
<accession>A0A1X7ICS2</accession>
<feature type="domain" description="OmpA-like" evidence="2">
    <location>
        <begin position="534"/>
        <end position="649"/>
    </location>
</feature>
<dbReference type="Proteomes" id="UP000193804">
    <property type="component" value="Unassembled WGS sequence"/>
</dbReference>
<name>A0A1X7ICS2_9BACT</name>
<feature type="domain" description="OmpA-like" evidence="2">
    <location>
        <begin position="392"/>
        <end position="512"/>
    </location>
</feature>
<keyword evidence="4" id="KW-1185">Reference proteome</keyword>
<dbReference type="PROSITE" id="PS51123">
    <property type="entry name" value="OMPA_2"/>
    <property type="match status" value="2"/>
</dbReference>
<sequence length="654" mass="73974">MKSLIFWTISTALIVLIYLPAFGQKITKINLSDSINSQYTETKPMISVDGKTLYFARQNAPGNINGDLDDQDIYISSYGDKGFGKAKNAGTLLNNERANGVVSLSSSGETLFLLNTYEESGNNDGVSTTQLVEGSWTIPKAVPIQDFHNNSNYIDYFFSSSGKELLLAVERDDTQGDQDLYVSKKGADGTWQSPINLGKQINTKHPEFSPFLAVDNKTLFFSSMGHENYGSADIFYTKRLDSTWTNWSEPQNLGPDVNSEEFEAYYTIPANGAIGYYVSSNGGREGSRDIFSITIPYQFRPDPVILLRGEFIADQEEEDSINYHVNFLTTSASESEVNIEYDSNHFNAILPTGGSYFFYVNKSGYISESHYIDLTDQKEYQEETADIHTIPIQEGAMTVSHNLQFSEKSSEFFQVSYFELVRLLEVFKQYDSLQLELTGHAYDFEDSLKNWRLSEERLLKIQEFYVDQGFDPDQFILTPKGSTEPNEDAYKKHVNSQFDINNRIAFKITNMRWEAKDSSALMSNAELDVSAVQLAINAKEEQFRVLFAFDDDQISGNQEVLLQLKNKISSHTGSMELIGYTCAIGDITYNQYLAKNRALNLKKWIVKQGFDDRDITVVAKGESEPVADNNDSNERKLNRRVEVKFKPNLSVSEN</sequence>
<dbReference type="Pfam" id="PF07676">
    <property type="entry name" value="PD40"/>
    <property type="match status" value="2"/>
</dbReference>
<evidence type="ECO:0000313" key="4">
    <source>
        <dbReference type="Proteomes" id="UP000193804"/>
    </source>
</evidence>
<dbReference type="Gene3D" id="3.30.1330.60">
    <property type="entry name" value="OmpA-like domain"/>
    <property type="match status" value="2"/>
</dbReference>
<dbReference type="CDD" id="cd07185">
    <property type="entry name" value="OmpA_C-like"/>
    <property type="match status" value="1"/>
</dbReference>
<dbReference type="GO" id="GO:0016020">
    <property type="term" value="C:membrane"/>
    <property type="evidence" value="ECO:0007669"/>
    <property type="project" value="UniProtKB-UniRule"/>
</dbReference>
<dbReference type="AlphaFoldDB" id="A0A1X7ICS2"/>
<evidence type="ECO:0000313" key="3">
    <source>
        <dbReference type="EMBL" id="SMG11936.1"/>
    </source>
</evidence>
<evidence type="ECO:0000259" key="2">
    <source>
        <dbReference type="PROSITE" id="PS51123"/>
    </source>
</evidence>
<gene>
    <name evidence="3" type="ORF">SAMN05661096_00455</name>
</gene>
<dbReference type="OrthoDB" id="1488841at2"/>
<dbReference type="PANTHER" id="PTHR30329">
    <property type="entry name" value="STATOR ELEMENT OF FLAGELLAR MOTOR COMPLEX"/>
    <property type="match status" value="1"/>
</dbReference>